<sequence>MSPAWCCGPLLHVLPTAAACLTYEQHEHNEQMVRALHHSLQERDEALVCTLHHTPHTGVSITPRVVLYPAPHGVLAMSCLVPRELWLPQVLPPPGDNPDPQVSCPVVPILLHPD</sequence>
<feature type="chain" id="PRO_5037563478" evidence="1">
    <location>
        <begin position="19"/>
        <end position="114"/>
    </location>
</feature>
<reference evidence="3" key="1">
    <citation type="submission" date="2025-08" db="UniProtKB">
        <authorList>
            <consortium name="RefSeq"/>
        </authorList>
    </citation>
    <scope>IDENTIFICATION</scope>
    <source>
        <tissue evidence="3">Whole organism</tissue>
    </source>
</reference>
<dbReference type="RefSeq" id="XP_047735758.1">
    <property type="nucleotide sequence ID" value="XM_047879802.1"/>
</dbReference>
<protein>
    <submittedName>
        <fullName evidence="3">Uncharacterized protein LOC125177651</fullName>
    </submittedName>
</protein>
<dbReference type="GeneID" id="125177651"/>
<evidence type="ECO:0000313" key="2">
    <source>
        <dbReference type="Proteomes" id="UP000694843"/>
    </source>
</evidence>
<dbReference type="AlphaFoldDB" id="A0A979FGB5"/>
<name>A0A979FGB5_HYAAZ</name>
<proteinExistence type="predicted"/>
<dbReference type="KEGG" id="hazt:125177651"/>
<keyword evidence="1" id="KW-0732">Signal</keyword>
<gene>
    <name evidence="3" type="primary">LOC125177651</name>
</gene>
<organism evidence="2 3">
    <name type="scientific">Hyalella azteca</name>
    <name type="common">Amphipod</name>
    <dbReference type="NCBI Taxonomy" id="294128"/>
    <lineage>
        <taxon>Eukaryota</taxon>
        <taxon>Metazoa</taxon>
        <taxon>Ecdysozoa</taxon>
        <taxon>Arthropoda</taxon>
        <taxon>Crustacea</taxon>
        <taxon>Multicrustacea</taxon>
        <taxon>Malacostraca</taxon>
        <taxon>Eumalacostraca</taxon>
        <taxon>Peracarida</taxon>
        <taxon>Amphipoda</taxon>
        <taxon>Senticaudata</taxon>
        <taxon>Talitrida</taxon>
        <taxon>Talitroidea</taxon>
        <taxon>Hyalellidae</taxon>
        <taxon>Hyalella</taxon>
    </lineage>
</organism>
<evidence type="ECO:0000313" key="3">
    <source>
        <dbReference type="RefSeq" id="XP_047735758.1"/>
    </source>
</evidence>
<accession>A0A979FGB5</accession>
<evidence type="ECO:0000256" key="1">
    <source>
        <dbReference type="SAM" id="SignalP"/>
    </source>
</evidence>
<dbReference type="Proteomes" id="UP000694843">
    <property type="component" value="Unplaced"/>
</dbReference>
<feature type="signal peptide" evidence="1">
    <location>
        <begin position="1"/>
        <end position="18"/>
    </location>
</feature>
<keyword evidence="2" id="KW-1185">Reference proteome</keyword>